<keyword evidence="15" id="KW-1185">Reference proteome</keyword>
<protein>
    <recommendedName>
        <fullName evidence="3">histidine kinase</fullName>
        <ecNumber evidence="3">2.7.13.3</ecNumber>
    </recommendedName>
</protein>
<dbReference type="PROSITE" id="PS50885">
    <property type="entry name" value="HAMP"/>
    <property type="match status" value="1"/>
</dbReference>
<dbReference type="SMART" id="SM00387">
    <property type="entry name" value="HATPase_c"/>
    <property type="match status" value="1"/>
</dbReference>
<keyword evidence="6 11" id="KW-0812">Transmembrane</keyword>
<dbReference type="CDD" id="cd00082">
    <property type="entry name" value="HisKA"/>
    <property type="match status" value="1"/>
</dbReference>
<evidence type="ECO:0000256" key="7">
    <source>
        <dbReference type="ARBA" id="ARBA00022777"/>
    </source>
</evidence>
<dbReference type="InterPro" id="IPR050428">
    <property type="entry name" value="TCS_sensor_his_kinase"/>
</dbReference>
<keyword evidence="9" id="KW-0902">Two-component regulatory system</keyword>
<dbReference type="SUPFAM" id="SSF55874">
    <property type="entry name" value="ATPase domain of HSP90 chaperone/DNA topoisomerase II/histidine kinase"/>
    <property type="match status" value="1"/>
</dbReference>
<evidence type="ECO:0000256" key="3">
    <source>
        <dbReference type="ARBA" id="ARBA00012438"/>
    </source>
</evidence>
<evidence type="ECO:0000259" key="13">
    <source>
        <dbReference type="PROSITE" id="PS50885"/>
    </source>
</evidence>
<dbReference type="STRING" id="757424.Hsero_2436"/>
<keyword evidence="10 11" id="KW-0472">Membrane</keyword>
<dbReference type="GO" id="GO:0005886">
    <property type="term" value="C:plasma membrane"/>
    <property type="evidence" value="ECO:0007669"/>
    <property type="project" value="TreeGrafter"/>
</dbReference>
<evidence type="ECO:0000256" key="4">
    <source>
        <dbReference type="ARBA" id="ARBA00022553"/>
    </source>
</evidence>
<dbReference type="PROSITE" id="PS50109">
    <property type="entry name" value="HIS_KIN"/>
    <property type="match status" value="1"/>
</dbReference>
<dbReference type="Pfam" id="PF00512">
    <property type="entry name" value="HisKA"/>
    <property type="match status" value="1"/>
</dbReference>
<feature type="domain" description="Histidine kinase" evidence="12">
    <location>
        <begin position="234"/>
        <end position="446"/>
    </location>
</feature>
<dbReference type="Gene3D" id="3.30.565.10">
    <property type="entry name" value="Histidine kinase-like ATPase, C-terminal domain"/>
    <property type="match status" value="1"/>
</dbReference>
<dbReference type="Proteomes" id="UP000000329">
    <property type="component" value="Chromosome"/>
</dbReference>
<sequence>MAGPAGVMKRSLQAQLSLALTAAILVVALGAGGFGFVTAYRDSIRSQDDLLMQVGALLKHSGAALSLEGAGMAAAGDEHDSRVTVQWLPDPGDPPADAAPLPLPADLAEGFHTLLLHHEYFRVYVQALPNGKRLALAQETDLRQHIAQRSAWRALWPFVVLAPLLLLAVQRIIKRLFAPLQALRQEIDSRGEDDLQPIAERLLPREVQAFVAAINGLLARVEAGMAAQRRFVADAAHELRTPLTALSLQAERLGRAPMSETARERLTRLETGLQRARQLVTQLLALARAQTPAGAALQPCSLHQVLREVIEELLPLAQCKQIDLGLDGERDACVLTQPQELAQLLRNLIDNAIAYTPAGGAVSLRMERHAQWVALEICDTGPGIAASERERVFQPFYRIDPSGQGSGLGLAIVQSIARRLGVTLRLEAADPAQQSGLRVRLLIPGA</sequence>
<dbReference type="HOGENOM" id="CLU_000445_89_37_4"/>
<dbReference type="SMART" id="SM00388">
    <property type="entry name" value="HisKA"/>
    <property type="match status" value="1"/>
</dbReference>
<feature type="transmembrane region" description="Helical" evidence="11">
    <location>
        <begin position="16"/>
        <end position="37"/>
    </location>
</feature>
<keyword evidence="8 11" id="KW-1133">Transmembrane helix</keyword>
<dbReference type="Pfam" id="PF02518">
    <property type="entry name" value="HATPase_c"/>
    <property type="match status" value="1"/>
</dbReference>
<dbReference type="SUPFAM" id="SSF47384">
    <property type="entry name" value="Homodimeric domain of signal transducing histidine kinase"/>
    <property type="match status" value="1"/>
</dbReference>
<evidence type="ECO:0000256" key="5">
    <source>
        <dbReference type="ARBA" id="ARBA00022679"/>
    </source>
</evidence>
<gene>
    <name evidence="14" type="primary">baeS</name>
    <name evidence="14" type="ordered locus">Hsero_2436</name>
</gene>
<evidence type="ECO:0000256" key="8">
    <source>
        <dbReference type="ARBA" id="ARBA00022989"/>
    </source>
</evidence>
<name>D8IVJ6_HERSS</name>
<evidence type="ECO:0000256" key="6">
    <source>
        <dbReference type="ARBA" id="ARBA00022692"/>
    </source>
</evidence>
<keyword evidence="7 14" id="KW-0418">Kinase</keyword>
<feature type="domain" description="HAMP" evidence="13">
    <location>
        <begin position="174"/>
        <end position="226"/>
    </location>
</feature>
<dbReference type="PANTHER" id="PTHR45436">
    <property type="entry name" value="SENSOR HISTIDINE KINASE YKOH"/>
    <property type="match status" value="1"/>
</dbReference>
<organism evidence="14 15">
    <name type="scientific">Herbaspirillum seropedicae (strain SmR1)</name>
    <dbReference type="NCBI Taxonomy" id="757424"/>
    <lineage>
        <taxon>Bacteria</taxon>
        <taxon>Pseudomonadati</taxon>
        <taxon>Pseudomonadota</taxon>
        <taxon>Betaproteobacteria</taxon>
        <taxon>Burkholderiales</taxon>
        <taxon>Oxalobacteraceae</taxon>
        <taxon>Herbaspirillum</taxon>
    </lineage>
</organism>
<accession>D8IVJ6</accession>
<reference evidence="14 15" key="1">
    <citation type="submission" date="2010-04" db="EMBL/GenBank/DDBJ databases">
        <title>The genome of Herbaspirillum seropedicae SmR1, an endophytic, nitrogen-fixing, plant-growth promoting beta-Proteobacteria.</title>
        <authorList>
            <person name="Pedrosa F.O."/>
            <person name="Monteiro R.A."/>
            <person name="Wassem R."/>
            <person name="Cruz L.M."/>
            <person name="Ayub R.A."/>
            <person name="Colauto N.B."/>
            <person name="Fernandez M.A."/>
            <person name="Fungaro M.H.P."/>
            <person name="Grisard E.C."/>
            <person name="Hungria M."/>
            <person name="Madeira H.M.F."/>
            <person name="Nodari R.O."/>
            <person name="Osaku C.A."/>
            <person name="Petzl-Erler M.L."/>
            <person name="Terenzi H."/>
            <person name="Vieira L.G.E."/>
            <person name="Almeida M.I.M."/>
            <person name="Alves L.R."/>
            <person name="Arantes O.M.N."/>
            <person name="Balsanelli E."/>
            <person name="Barcellos F.G."/>
            <person name="Baura V.A."/>
            <person name="Binde D.R."/>
            <person name="Campo R.J."/>
            <person name="Chubatsu L.S."/>
            <person name="Chueire L.M.O."/>
            <person name="Ciferri R.R."/>
            <person name="Correa L.C."/>
            <person name="da Conceicao Silva J.L."/>
            <person name="Dabul A.N.G."/>
            <person name="Dambros B.P."/>
            <person name="Faoro H."/>
            <person name="Favetti A."/>
            <person name="Friedermann G."/>
            <person name="Furlaneto M.C."/>
            <person name="Gasques L.S."/>
            <person name="Gimenes C.C.T."/>
            <person name="Gioppo N.M.R."/>
            <person name="Glienke-Blanco C."/>
            <person name="Godoy L.P."/>
            <person name="Guerra M.P."/>
            <person name="Karp S."/>
            <person name="Kava-Cordeiro V."/>
            <person name="Margarido V.P."/>
            <person name="Mathioni S.M."/>
            <person name="Menck-Soares M.A."/>
            <person name="Murace N.K."/>
            <person name="Nicolas M.F."/>
            <person name="Oliveira C.E.C."/>
            <person name="Pagnan N.A.B."/>
            <person name="Pamphile J.A."/>
            <person name="Patussi E.V."/>
            <person name="Pereira L.F.P."/>
            <person name="Pereira-Ferrari L."/>
            <person name="Pinto F.G.S."/>
            <person name="Precoma C."/>
            <person name="Prioli A.J."/>
            <person name="Prioli S.M.A.P."/>
            <person name="Raittz R.T."/>
            <person name="Ramos H.J.O."/>
            <person name="Ribeiro E.M.S.F."/>
            <person name="Rigo L.U."/>
            <person name="Rocha C.L.M.S.C."/>
            <person name="Rocha S.N."/>
            <person name="Santos K."/>
            <person name="Satori D."/>
            <person name="Silva A.G."/>
            <person name="Simao R.C.G."/>
            <person name="Soares M.A.M."/>
            <person name="Souza E.M."/>
            <person name="Steffens M.B.R."/>
            <person name="Steindel M."/>
            <person name="Tadra-Sfeir M.Z."/>
            <person name="Takahashi E.K."/>
            <person name="Torres R.A."/>
            <person name="Valle J.S."/>
            <person name="Vernal J.I."/>
            <person name="Vilas-Boas L.A."/>
            <person name="Watanabe M.A.E."/>
            <person name="Weiss V.A."/>
            <person name="Yates M.A."/>
            <person name="Souza E.M."/>
        </authorList>
    </citation>
    <scope>NUCLEOTIDE SEQUENCE [LARGE SCALE GENOMIC DNA]</scope>
    <source>
        <strain evidence="14 15">SmR1</strain>
    </source>
</reference>
<dbReference type="InterPro" id="IPR003660">
    <property type="entry name" value="HAMP_dom"/>
</dbReference>
<evidence type="ECO:0000256" key="11">
    <source>
        <dbReference type="SAM" id="Phobius"/>
    </source>
</evidence>
<dbReference type="GO" id="GO:0000155">
    <property type="term" value="F:phosphorelay sensor kinase activity"/>
    <property type="evidence" value="ECO:0007669"/>
    <property type="project" value="InterPro"/>
</dbReference>
<dbReference type="eggNOG" id="COG0642">
    <property type="taxonomic scope" value="Bacteria"/>
</dbReference>
<evidence type="ECO:0000256" key="10">
    <source>
        <dbReference type="ARBA" id="ARBA00023136"/>
    </source>
</evidence>
<dbReference type="EMBL" id="CP002039">
    <property type="protein sequence ID" value="ADJ63935.1"/>
    <property type="molecule type" value="Genomic_DNA"/>
</dbReference>
<dbReference type="KEGG" id="hse:Hsero_2436"/>
<evidence type="ECO:0000259" key="12">
    <source>
        <dbReference type="PROSITE" id="PS50109"/>
    </source>
</evidence>
<proteinExistence type="predicted"/>
<dbReference type="InterPro" id="IPR036097">
    <property type="entry name" value="HisK_dim/P_sf"/>
</dbReference>
<keyword evidence="4" id="KW-0597">Phosphoprotein</keyword>
<dbReference type="InterPro" id="IPR003661">
    <property type="entry name" value="HisK_dim/P_dom"/>
</dbReference>
<dbReference type="EC" id="2.7.13.3" evidence="3"/>
<feature type="transmembrane region" description="Helical" evidence="11">
    <location>
        <begin position="154"/>
        <end position="173"/>
    </location>
</feature>
<dbReference type="CDD" id="cd00075">
    <property type="entry name" value="HATPase"/>
    <property type="match status" value="1"/>
</dbReference>
<dbReference type="PRINTS" id="PR00344">
    <property type="entry name" value="BCTRLSENSOR"/>
</dbReference>
<comment type="catalytic activity">
    <reaction evidence="1">
        <text>ATP + protein L-histidine = ADP + protein N-phospho-L-histidine.</text>
        <dbReference type="EC" id="2.7.13.3"/>
    </reaction>
</comment>
<dbReference type="InterPro" id="IPR005467">
    <property type="entry name" value="His_kinase_dom"/>
</dbReference>
<comment type="subcellular location">
    <subcellularLocation>
        <location evidence="2">Membrane</location>
        <topology evidence="2">Multi-pass membrane protein</topology>
    </subcellularLocation>
</comment>
<dbReference type="AlphaFoldDB" id="D8IVJ6"/>
<dbReference type="InterPro" id="IPR036890">
    <property type="entry name" value="HATPase_C_sf"/>
</dbReference>
<evidence type="ECO:0000313" key="14">
    <source>
        <dbReference type="EMBL" id="ADJ63935.1"/>
    </source>
</evidence>
<evidence type="ECO:0000256" key="2">
    <source>
        <dbReference type="ARBA" id="ARBA00004141"/>
    </source>
</evidence>
<keyword evidence="5 14" id="KW-0808">Transferase</keyword>
<evidence type="ECO:0000313" key="15">
    <source>
        <dbReference type="Proteomes" id="UP000000329"/>
    </source>
</evidence>
<dbReference type="PANTHER" id="PTHR45436:SF15">
    <property type="entry name" value="SENSOR HISTIDINE KINASE CUSS"/>
    <property type="match status" value="1"/>
</dbReference>
<dbReference type="InterPro" id="IPR004358">
    <property type="entry name" value="Sig_transdc_His_kin-like_C"/>
</dbReference>
<dbReference type="Gene3D" id="1.10.287.130">
    <property type="match status" value="1"/>
</dbReference>
<evidence type="ECO:0000256" key="9">
    <source>
        <dbReference type="ARBA" id="ARBA00023012"/>
    </source>
</evidence>
<dbReference type="InterPro" id="IPR003594">
    <property type="entry name" value="HATPase_dom"/>
</dbReference>
<evidence type="ECO:0000256" key="1">
    <source>
        <dbReference type="ARBA" id="ARBA00000085"/>
    </source>
</evidence>